<organism evidence="5 6">
    <name type="scientific">Anthostomella pinea</name>
    <dbReference type="NCBI Taxonomy" id="933095"/>
    <lineage>
        <taxon>Eukaryota</taxon>
        <taxon>Fungi</taxon>
        <taxon>Dikarya</taxon>
        <taxon>Ascomycota</taxon>
        <taxon>Pezizomycotina</taxon>
        <taxon>Sordariomycetes</taxon>
        <taxon>Xylariomycetidae</taxon>
        <taxon>Xylariales</taxon>
        <taxon>Xylariaceae</taxon>
        <taxon>Anthostomella</taxon>
    </lineage>
</organism>
<dbReference type="Pfam" id="PF05603">
    <property type="entry name" value="Hikeshi-like_N"/>
    <property type="match status" value="1"/>
</dbReference>
<dbReference type="GO" id="GO:0061608">
    <property type="term" value="F:nuclear import signal receptor activity"/>
    <property type="evidence" value="ECO:0007669"/>
    <property type="project" value="TreeGrafter"/>
</dbReference>
<feature type="compositionally biased region" description="Low complexity" evidence="2">
    <location>
        <begin position="115"/>
        <end position="128"/>
    </location>
</feature>
<evidence type="ECO:0000256" key="2">
    <source>
        <dbReference type="SAM" id="MobiDB-lite"/>
    </source>
</evidence>
<dbReference type="InterPro" id="IPR031318">
    <property type="entry name" value="OPI10"/>
</dbReference>
<accession>A0AAI8YC67</accession>
<evidence type="ECO:0000256" key="1">
    <source>
        <dbReference type="ARBA" id="ARBA00006623"/>
    </source>
</evidence>
<proteinExistence type="inferred from homology"/>
<evidence type="ECO:0000313" key="5">
    <source>
        <dbReference type="EMBL" id="CAJ2501884.1"/>
    </source>
</evidence>
<feature type="domain" description="Hikeshi-like N-terminal" evidence="3">
    <location>
        <begin position="12"/>
        <end position="91"/>
    </location>
</feature>
<dbReference type="PANTHER" id="PTHR12925">
    <property type="entry name" value="HIKESHI FAMILY MEMBER"/>
    <property type="match status" value="1"/>
</dbReference>
<dbReference type="EMBL" id="CAUWAG010000003">
    <property type="protein sequence ID" value="CAJ2501884.1"/>
    <property type="molecule type" value="Genomic_DNA"/>
</dbReference>
<comment type="similarity">
    <text evidence="1">Belongs to the OPI10 family.</text>
</comment>
<dbReference type="Pfam" id="PF21057">
    <property type="entry name" value="Hikeshi-like_C"/>
    <property type="match status" value="1"/>
</dbReference>
<dbReference type="GO" id="GO:0006606">
    <property type="term" value="P:protein import into nucleus"/>
    <property type="evidence" value="ECO:0007669"/>
    <property type="project" value="TreeGrafter"/>
</dbReference>
<dbReference type="InterPro" id="IPR008493">
    <property type="entry name" value="Hikeshi-like_N"/>
</dbReference>
<sequence length="200" mass="21104">MAAPQPLFGLLPAGQPLITTPSSQPSPTSFLYAIPQSTPTNPKPFAHLAVFLLPNITLPPNTAAAIYVAQNPGALASGGDAGFRFLGGVGPGEGERDVQAGGVEEAAGVAARIQELQNQQSQSQSQQQEGAANTGGKQPPPSSQVLAQRIIQNAFNFLSGFSGQVQGGVEVVPLKAFQEWWRKFENKVKVDPSFLEREQD</sequence>
<evidence type="ECO:0000259" key="3">
    <source>
        <dbReference type="Pfam" id="PF05603"/>
    </source>
</evidence>
<comment type="caution">
    <text evidence="5">The sequence shown here is derived from an EMBL/GenBank/DDBJ whole genome shotgun (WGS) entry which is preliminary data.</text>
</comment>
<dbReference type="Proteomes" id="UP001295740">
    <property type="component" value="Unassembled WGS sequence"/>
</dbReference>
<dbReference type="GO" id="GO:0005634">
    <property type="term" value="C:nucleus"/>
    <property type="evidence" value="ECO:0007669"/>
    <property type="project" value="TreeGrafter"/>
</dbReference>
<gene>
    <name evidence="5" type="ORF">KHLLAP_LOCUS2352</name>
</gene>
<protein>
    <submittedName>
        <fullName evidence="5">Uu.00g047370.m01.CDS01</fullName>
    </submittedName>
</protein>
<reference evidence="5" key="1">
    <citation type="submission" date="2023-10" db="EMBL/GenBank/DDBJ databases">
        <authorList>
            <person name="Hackl T."/>
        </authorList>
    </citation>
    <scope>NUCLEOTIDE SEQUENCE</scope>
</reference>
<dbReference type="GO" id="GO:0005829">
    <property type="term" value="C:cytosol"/>
    <property type="evidence" value="ECO:0007669"/>
    <property type="project" value="TreeGrafter"/>
</dbReference>
<dbReference type="AlphaFoldDB" id="A0AAI8YC67"/>
<evidence type="ECO:0000313" key="6">
    <source>
        <dbReference type="Proteomes" id="UP001295740"/>
    </source>
</evidence>
<name>A0AAI8YC67_9PEZI</name>
<dbReference type="PANTHER" id="PTHR12925:SF0">
    <property type="entry name" value="PROTEIN HIKESHI"/>
    <property type="match status" value="1"/>
</dbReference>
<feature type="domain" description="Hikeshi-like C-terminal" evidence="4">
    <location>
        <begin position="143"/>
        <end position="197"/>
    </location>
</feature>
<keyword evidence="6" id="KW-1185">Reference proteome</keyword>
<dbReference type="InterPro" id="IPR048364">
    <property type="entry name" value="Hikeshi-like_C"/>
</dbReference>
<evidence type="ECO:0000259" key="4">
    <source>
        <dbReference type="Pfam" id="PF21057"/>
    </source>
</evidence>
<feature type="region of interest" description="Disordered" evidence="2">
    <location>
        <begin position="115"/>
        <end position="143"/>
    </location>
</feature>